<sequence>MLESSTVSFRSTSEEGRQAMAVVKEQMNSVETENPLKAPIMGIISCLEHQCTITDKNFAKFNKGFTEMKTEIHVSINKITDTLNRVLGTDYNDIPTWLEKKAQRYMERHTNRNFILNYKFKRDDSFEEELVLFSAPTDGEKAILTEVTISLNDERKLKVCVDKRDRLAEHLQINKEDIITFIITLQMDDRNKKTLKTIAKRHFIHLIILTV</sequence>
<dbReference type="Proteomes" id="UP000887578">
    <property type="component" value="Unplaced"/>
</dbReference>
<organism evidence="1 2">
    <name type="scientific">Panagrolaimus davidi</name>
    <dbReference type="NCBI Taxonomy" id="227884"/>
    <lineage>
        <taxon>Eukaryota</taxon>
        <taxon>Metazoa</taxon>
        <taxon>Ecdysozoa</taxon>
        <taxon>Nematoda</taxon>
        <taxon>Chromadorea</taxon>
        <taxon>Rhabditida</taxon>
        <taxon>Tylenchina</taxon>
        <taxon>Panagrolaimomorpha</taxon>
        <taxon>Panagrolaimoidea</taxon>
        <taxon>Panagrolaimidae</taxon>
        <taxon>Panagrolaimus</taxon>
    </lineage>
</organism>
<name>A0A914QX64_9BILA</name>
<reference evidence="2" key="1">
    <citation type="submission" date="2022-11" db="UniProtKB">
        <authorList>
            <consortium name="WormBaseParasite"/>
        </authorList>
    </citation>
    <scope>IDENTIFICATION</scope>
</reference>
<proteinExistence type="predicted"/>
<dbReference type="WBParaSite" id="PDA_v2.g3665.t1">
    <property type="protein sequence ID" value="PDA_v2.g3665.t1"/>
    <property type="gene ID" value="PDA_v2.g3665"/>
</dbReference>
<accession>A0A914QX64</accession>
<protein>
    <submittedName>
        <fullName evidence="2">Uncharacterized protein</fullName>
    </submittedName>
</protein>
<evidence type="ECO:0000313" key="2">
    <source>
        <dbReference type="WBParaSite" id="PDA_v2.g3665.t1"/>
    </source>
</evidence>
<keyword evidence="1" id="KW-1185">Reference proteome</keyword>
<evidence type="ECO:0000313" key="1">
    <source>
        <dbReference type="Proteomes" id="UP000887578"/>
    </source>
</evidence>
<dbReference type="AlphaFoldDB" id="A0A914QX64"/>